<dbReference type="EMBL" id="MBFS01000132">
    <property type="protein sequence ID" value="PVV04361.1"/>
    <property type="molecule type" value="Genomic_DNA"/>
</dbReference>
<sequence>MSSTTAQEEKEQPQFIDPVRPEFDETPLEENASTSMLIDTVNSLKVQITYLNSQIESHQEELYLVYSELLNDLTILAWRTLERDYSPKRGEGWAAYLERLGADRNALRFRDLKTSDIEFLSRREKEIWHRDRREFVVSKRRSLALVKSSCMKVDRGHYMRLYRYIAQINPAFEAPLPLHFFKI</sequence>
<gene>
    <name evidence="2" type="ORF">BB560_001142</name>
</gene>
<dbReference type="STRING" id="133381.A0A2T9ZIF1"/>
<evidence type="ECO:0000313" key="3">
    <source>
        <dbReference type="Proteomes" id="UP000245609"/>
    </source>
</evidence>
<dbReference type="OrthoDB" id="5514357at2759"/>
<name>A0A2T9ZIF1_9FUNG</name>
<comment type="caution">
    <text evidence="2">The sequence shown here is derived from an EMBL/GenBank/DDBJ whole genome shotgun (WGS) entry which is preliminary data.</text>
</comment>
<accession>A0A2T9ZIF1</accession>
<dbReference type="Proteomes" id="UP000245609">
    <property type="component" value="Unassembled WGS sequence"/>
</dbReference>
<reference evidence="2 3" key="1">
    <citation type="journal article" date="2018" name="MBio">
        <title>Comparative Genomics Reveals the Core Gene Toolbox for the Fungus-Insect Symbiosis.</title>
        <authorList>
            <person name="Wang Y."/>
            <person name="Stata M."/>
            <person name="Wang W."/>
            <person name="Stajich J.E."/>
            <person name="White M.M."/>
            <person name="Moncalvo J.M."/>
        </authorList>
    </citation>
    <scope>NUCLEOTIDE SEQUENCE [LARGE SCALE GENOMIC DNA]</scope>
    <source>
        <strain evidence="2 3">SC-DP-2</strain>
    </source>
</reference>
<organism evidence="2 3">
    <name type="scientific">Smittium megazygosporum</name>
    <dbReference type="NCBI Taxonomy" id="133381"/>
    <lineage>
        <taxon>Eukaryota</taxon>
        <taxon>Fungi</taxon>
        <taxon>Fungi incertae sedis</taxon>
        <taxon>Zoopagomycota</taxon>
        <taxon>Kickxellomycotina</taxon>
        <taxon>Harpellomycetes</taxon>
        <taxon>Harpellales</taxon>
        <taxon>Legeriomycetaceae</taxon>
        <taxon>Smittium</taxon>
    </lineage>
</organism>
<keyword evidence="3" id="KW-1185">Reference proteome</keyword>
<proteinExistence type="predicted"/>
<feature type="region of interest" description="Disordered" evidence="1">
    <location>
        <begin position="1"/>
        <end position="22"/>
    </location>
</feature>
<protein>
    <submittedName>
        <fullName evidence="2">Uncharacterized protein</fullName>
    </submittedName>
</protein>
<evidence type="ECO:0000313" key="2">
    <source>
        <dbReference type="EMBL" id="PVV04361.1"/>
    </source>
</evidence>
<evidence type="ECO:0000256" key="1">
    <source>
        <dbReference type="SAM" id="MobiDB-lite"/>
    </source>
</evidence>
<dbReference type="AlphaFoldDB" id="A0A2T9ZIF1"/>